<accession>K2K9R1</accession>
<evidence type="ECO:0000313" key="2">
    <source>
        <dbReference type="Proteomes" id="UP000014115"/>
    </source>
</evidence>
<reference evidence="1 2" key="1">
    <citation type="journal article" date="2012" name="J. Bacteriol.">
        <title>Genome Sequence of Idiomarina xiamenensis Type Strain 10-D-4.</title>
        <authorList>
            <person name="Lai Q."/>
            <person name="Wang L."/>
            <person name="Wang W."/>
            <person name="Shao Z."/>
        </authorList>
    </citation>
    <scope>NUCLEOTIDE SEQUENCE [LARGE SCALE GENOMIC DNA]</scope>
    <source>
        <strain evidence="1 2">10-D-4</strain>
    </source>
</reference>
<dbReference type="Pfam" id="PF23840">
    <property type="entry name" value="Phage_tail_terminator"/>
    <property type="match status" value="1"/>
</dbReference>
<proteinExistence type="predicted"/>
<dbReference type="PATRIC" id="fig|740709.3.peg.2564"/>
<name>K2K9R1_9GAMM</name>
<dbReference type="InterPro" id="IPR056912">
    <property type="entry name" value="Phage_JBD30_tail_term-like"/>
</dbReference>
<dbReference type="AlphaFoldDB" id="K2K9R1"/>
<dbReference type="Proteomes" id="UP000014115">
    <property type="component" value="Unassembled WGS sequence"/>
</dbReference>
<protein>
    <recommendedName>
        <fullName evidence="3">Phage protein</fullName>
    </recommendedName>
</protein>
<dbReference type="RefSeq" id="WP_008489962.1">
    <property type="nucleotide sequence ID" value="NZ_AMRG01000022.1"/>
</dbReference>
<dbReference type="OrthoDB" id="6263137at2"/>
<evidence type="ECO:0000313" key="1">
    <source>
        <dbReference type="EMBL" id="EKE79719.1"/>
    </source>
</evidence>
<dbReference type="EMBL" id="AMRG01000022">
    <property type="protein sequence ID" value="EKE79719.1"/>
    <property type="molecule type" value="Genomic_DNA"/>
</dbReference>
<gene>
    <name evidence="1" type="ORF">A10D4_12704</name>
</gene>
<comment type="caution">
    <text evidence="1">The sequence shown here is derived from an EMBL/GenBank/DDBJ whole genome shotgun (WGS) entry which is preliminary data.</text>
</comment>
<keyword evidence="2" id="KW-1185">Reference proteome</keyword>
<organism evidence="1 2">
    <name type="scientific">Idiomarina xiamenensis 10-D-4</name>
    <dbReference type="NCBI Taxonomy" id="740709"/>
    <lineage>
        <taxon>Bacteria</taxon>
        <taxon>Pseudomonadati</taxon>
        <taxon>Pseudomonadota</taxon>
        <taxon>Gammaproteobacteria</taxon>
        <taxon>Alteromonadales</taxon>
        <taxon>Idiomarinaceae</taxon>
        <taxon>Idiomarina</taxon>
    </lineage>
</organism>
<evidence type="ECO:0008006" key="3">
    <source>
        <dbReference type="Google" id="ProtNLM"/>
    </source>
</evidence>
<dbReference type="STRING" id="740709.A10D4_12704"/>
<sequence>MDLLSAIEDRLGQIQVSGKALFKRIDQAVDASTILDATQVRADGAFVVPIEDGAQSNERTTGRYSQLIRERFGVLIACRSVNDALGSTVNRRLAEMKRAVRSAIAGYEPGEPYESIVFEQGQLFEFRKGGVLWIDEFSVEYIYEGQS</sequence>